<proteinExistence type="predicted"/>
<dbReference type="RefSeq" id="WP_190310257.1">
    <property type="nucleotide sequence ID" value="NZ_JACNYK010000005.1"/>
</dbReference>
<accession>A0ABR7Y725</accession>
<sequence length="75" mass="8714">MKTNTNRKRMAAWIGVPFQMLATIFAGYWLGSWLDEKYAVEKSWWTIGLTLFAVLISLYQLVVQVQRMGKNKSNN</sequence>
<dbReference type="EMBL" id="JACNYK010000005">
    <property type="protein sequence ID" value="MBD1427101.1"/>
    <property type="molecule type" value="Genomic_DNA"/>
</dbReference>
<protein>
    <submittedName>
        <fullName evidence="2">AtpZ/AtpI family protein</fullName>
    </submittedName>
</protein>
<comment type="caution">
    <text evidence="2">The sequence shown here is derived from an EMBL/GenBank/DDBJ whole genome shotgun (WGS) entry which is preliminary data.</text>
</comment>
<name>A0ABR7Y725_9SPHI</name>
<evidence type="ECO:0000313" key="3">
    <source>
        <dbReference type="Proteomes" id="UP000606494"/>
    </source>
</evidence>
<keyword evidence="1" id="KW-0812">Transmembrane</keyword>
<dbReference type="InterPro" id="IPR032820">
    <property type="entry name" value="ATPase_put"/>
</dbReference>
<reference evidence="2 3" key="1">
    <citation type="submission" date="2020-08" db="EMBL/GenBank/DDBJ databases">
        <title>Sphingobacterium sp. DN00404 isolated from aquaculture water.</title>
        <authorList>
            <person name="Zhang M."/>
        </authorList>
    </citation>
    <scope>NUCLEOTIDE SEQUENCE [LARGE SCALE GENOMIC DNA]</scope>
    <source>
        <strain evidence="2 3">KCTC 32294</strain>
    </source>
</reference>
<evidence type="ECO:0000256" key="1">
    <source>
        <dbReference type="SAM" id="Phobius"/>
    </source>
</evidence>
<evidence type="ECO:0000313" key="2">
    <source>
        <dbReference type="EMBL" id="MBD1427101.1"/>
    </source>
</evidence>
<keyword evidence="1" id="KW-0472">Membrane</keyword>
<dbReference type="Proteomes" id="UP000606494">
    <property type="component" value="Unassembled WGS sequence"/>
</dbReference>
<keyword evidence="1" id="KW-1133">Transmembrane helix</keyword>
<organism evidence="2 3">
    <name type="scientific">Sphingobacterium arenae</name>
    <dbReference type="NCBI Taxonomy" id="1280598"/>
    <lineage>
        <taxon>Bacteria</taxon>
        <taxon>Pseudomonadati</taxon>
        <taxon>Bacteroidota</taxon>
        <taxon>Sphingobacteriia</taxon>
        <taxon>Sphingobacteriales</taxon>
        <taxon>Sphingobacteriaceae</taxon>
        <taxon>Sphingobacterium</taxon>
    </lineage>
</organism>
<feature type="transmembrane region" description="Helical" evidence="1">
    <location>
        <begin position="12"/>
        <end position="31"/>
    </location>
</feature>
<keyword evidence="3" id="KW-1185">Reference proteome</keyword>
<gene>
    <name evidence="2" type="ORF">H8B17_16090</name>
</gene>
<feature type="transmembrane region" description="Helical" evidence="1">
    <location>
        <begin position="43"/>
        <end position="62"/>
    </location>
</feature>
<dbReference type="Pfam" id="PF09527">
    <property type="entry name" value="ATPase_gene1"/>
    <property type="match status" value="1"/>
</dbReference>